<dbReference type="GO" id="GO:0006606">
    <property type="term" value="P:protein import into nucleus"/>
    <property type="evidence" value="ECO:0007669"/>
    <property type="project" value="TreeGrafter"/>
</dbReference>
<keyword evidence="7 9" id="KW-0906">Nuclear pore complex</keyword>
<comment type="subcellular location">
    <subcellularLocation>
        <location evidence="1 9">Nucleus</location>
        <location evidence="1 9">Nuclear pore complex</location>
    </subcellularLocation>
</comment>
<organism evidence="12">
    <name type="scientific">Enterobius vermicularis</name>
    <name type="common">Human pinworm</name>
    <dbReference type="NCBI Taxonomy" id="51028"/>
    <lineage>
        <taxon>Eukaryota</taxon>
        <taxon>Metazoa</taxon>
        <taxon>Ecdysozoa</taxon>
        <taxon>Nematoda</taxon>
        <taxon>Chromadorea</taxon>
        <taxon>Rhabditida</taxon>
        <taxon>Spirurina</taxon>
        <taxon>Oxyuridomorpha</taxon>
        <taxon>Oxyuroidea</taxon>
        <taxon>Oxyuridae</taxon>
        <taxon>Enterobius</taxon>
    </lineage>
</organism>
<reference evidence="12" key="1">
    <citation type="submission" date="2017-02" db="UniProtKB">
        <authorList>
            <consortium name="WormBaseParasite"/>
        </authorList>
    </citation>
    <scope>IDENTIFICATION</scope>
</reference>
<evidence type="ECO:0000256" key="6">
    <source>
        <dbReference type="ARBA" id="ARBA00023010"/>
    </source>
</evidence>
<keyword evidence="9" id="KW-0472">Membrane</keyword>
<dbReference type="GO" id="GO:0031080">
    <property type="term" value="C:nuclear pore outer ring"/>
    <property type="evidence" value="ECO:0007669"/>
    <property type="project" value="TreeGrafter"/>
</dbReference>
<dbReference type="GO" id="GO:0017056">
    <property type="term" value="F:structural constituent of nuclear pore"/>
    <property type="evidence" value="ECO:0007669"/>
    <property type="project" value="TreeGrafter"/>
</dbReference>
<keyword evidence="5 9" id="KW-0653">Protein transport</keyword>
<evidence type="ECO:0000313" key="11">
    <source>
        <dbReference type="Proteomes" id="UP000274131"/>
    </source>
</evidence>
<comment type="similarity">
    <text evidence="2 9">Belongs to the nucleoporin Nup85 family.</text>
</comment>
<dbReference type="PANTHER" id="PTHR13373:SF21">
    <property type="entry name" value="NUCLEAR PORE COMPLEX PROTEIN NUP85"/>
    <property type="match status" value="1"/>
</dbReference>
<gene>
    <name evidence="10" type="ORF">EVEC_LOCUS1617</name>
</gene>
<comment type="subunit">
    <text evidence="9">Component of the nuclear pore complex (NPC).</text>
</comment>
<name>A0A0N4UWN1_ENTVE</name>
<keyword evidence="4 9" id="KW-0509">mRNA transport</keyword>
<dbReference type="GO" id="GO:0031965">
    <property type="term" value="C:nuclear membrane"/>
    <property type="evidence" value="ECO:0007669"/>
    <property type="project" value="UniProtKB-UniRule"/>
</dbReference>
<evidence type="ECO:0000256" key="5">
    <source>
        <dbReference type="ARBA" id="ARBA00022927"/>
    </source>
</evidence>
<dbReference type="AlphaFoldDB" id="A0A0N4UWN1"/>
<dbReference type="GO" id="GO:0045893">
    <property type="term" value="P:positive regulation of DNA-templated transcription"/>
    <property type="evidence" value="ECO:0007669"/>
    <property type="project" value="TreeGrafter"/>
</dbReference>
<evidence type="ECO:0000256" key="1">
    <source>
        <dbReference type="ARBA" id="ARBA00004567"/>
    </source>
</evidence>
<proteinExistence type="inferred from homology"/>
<evidence type="ECO:0000256" key="7">
    <source>
        <dbReference type="ARBA" id="ARBA00023132"/>
    </source>
</evidence>
<protein>
    <recommendedName>
        <fullName evidence="9">Nuclear pore complex protein Nup85</fullName>
    </recommendedName>
</protein>
<accession>A0A0N4UWN1</accession>
<dbReference type="Proteomes" id="UP000274131">
    <property type="component" value="Unassembled WGS sequence"/>
</dbReference>
<comment type="function">
    <text evidence="9">Functions as a component of the nuclear pore complex (NPC).</text>
</comment>
<evidence type="ECO:0000256" key="3">
    <source>
        <dbReference type="ARBA" id="ARBA00022448"/>
    </source>
</evidence>
<dbReference type="STRING" id="51028.A0A0N4UWN1"/>
<evidence type="ECO:0000256" key="2">
    <source>
        <dbReference type="ARBA" id="ARBA00005573"/>
    </source>
</evidence>
<evidence type="ECO:0000256" key="8">
    <source>
        <dbReference type="ARBA" id="ARBA00023242"/>
    </source>
</evidence>
<keyword evidence="3 9" id="KW-0813">Transport</keyword>
<evidence type="ECO:0000256" key="4">
    <source>
        <dbReference type="ARBA" id="ARBA00022816"/>
    </source>
</evidence>
<dbReference type="EMBL" id="UXUI01007239">
    <property type="protein sequence ID" value="VDD86474.1"/>
    <property type="molecule type" value="Genomic_DNA"/>
</dbReference>
<dbReference type="OrthoDB" id="17644at2759"/>
<evidence type="ECO:0000256" key="9">
    <source>
        <dbReference type="RuleBase" id="RU365073"/>
    </source>
</evidence>
<dbReference type="WBParaSite" id="EVEC_0000190901-mRNA-1">
    <property type="protein sequence ID" value="EVEC_0000190901-mRNA-1"/>
    <property type="gene ID" value="EVEC_0000190901"/>
</dbReference>
<dbReference type="GO" id="GO:0006406">
    <property type="term" value="P:mRNA export from nucleus"/>
    <property type="evidence" value="ECO:0007669"/>
    <property type="project" value="TreeGrafter"/>
</dbReference>
<dbReference type="PANTHER" id="PTHR13373">
    <property type="entry name" value="FROUNT PROTEIN-RELATED"/>
    <property type="match status" value="1"/>
</dbReference>
<sequence>MVDGKCWVATDTGPLGTVVAISSIESQAGREGLPSGKFLNAVLLKHSAPGKFKSAALQQLVYESHGIFRRAQLQQKQAGLEIGDILSLSLEYRSVIRSALLSVDESDEDTCSLLSSWELIWSLMETVFFKPSSSSIVVDLIAWARICLVKTDYIDEISSCLLPSKIRRLDKEIFWKQVIKDDALKKLSEIIDQFDVSAFCDMDSEGDLSRLRQNLRGLVESGLFEKGSEAFKIAMLLMGHLPTFKAISSFSSHWFEILPLYAFLYRPNAQLEELPGLAKECAGLLSSKEEIEIDTIVGAVCSLDALLAVQQIARFNQDWWLAAHLSDLLRKVNSDLMNAYGIDARQHLLMEYGTQLFEEPGMWSIGFDYLLECGAEGEERLALLISNFQVDNEAVALKLISRCSVEGYGDLVGDIERSLSLRFLLTGQWSTALIWGMRTEDSKLLETISNRILAQCSSEDIAKMSILEGLNEIILVSPSLVFLHKYYHYKKLFVSGQKKAAALCLVSDELCLTFH</sequence>
<evidence type="ECO:0000313" key="12">
    <source>
        <dbReference type="WBParaSite" id="EVEC_0000190901-mRNA-1"/>
    </source>
</evidence>
<evidence type="ECO:0000313" key="10">
    <source>
        <dbReference type="EMBL" id="VDD86474.1"/>
    </source>
</evidence>
<keyword evidence="6 9" id="KW-0811">Translocation</keyword>
<keyword evidence="8 9" id="KW-0539">Nucleus</keyword>
<dbReference type="InterPro" id="IPR011502">
    <property type="entry name" value="Nucleoporin_Nup85"/>
</dbReference>
<dbReference type="Pfam" id="PF07575">
    <property type="entry name" value="Nucleopor_Nup85"/>
    <property type="match status" value="2"/>
</dbReference>
<reference evidence="10 11" key="2">
    <citation type="submission" date="2018-10" db="EMBL/GenBank/DDBJ databases">
        <authorList>
            <consortium name="Pathogen Informatics"/>
        </authorList>
    </citation>
    <scope>NUCLEOTIDE SEQUENCE [LARGE SCALE GENOMIC DNA]</scope>
</reference>
<keyword evidence="11" id="KW-1185">Reference proteome</keyword>